<dbReference type="PANTHER" id="PTHR34675">
    <property type="entry name" value="PROTEIN TRIGALACTOSYLDIACYLGLYCEROL 2, CHLOROPLASTIC"/>
    <property type="match status" value="1"/>
</dbReference>
<gene>
    <name evidence="3" type="ORF">EV03_1272</name>
</gene>
<proteinExistence type="predicted"/>
<dbReference type="AlphaFoldDB" id="A0A0A2C5Y6"/>
<dbReference type="EMBL" id="JNAX01000012">
    <property type="protein sequence ID" value="KGG20310.1"/>
    <property type="molecule type" value="Genomic_DNA"/>
</dbReference>
<dbReference type="Pfam" id="PF02470">
    <property type="entry name" value="MlaD"/>
    <property type="match status" value="1"/>
</dbReference>
<evidence type="ECO:0000259" key="2">
    <source>
        <dbReference type="Pfam" id="PF02470"/>
    </source>
</evidence>
<dbReference type="InterPro" id="IPR039342">
    <property type="entry name" value="TGD2-like"/>
</dbReference>
<evidence type="ECO:0000256" key="1">
    <source>
        <dbReference type="SAM" id="Phobius"/>
    </source>
</evidence>
<keyword evidence="1" id="KW-0812">Transmembrane</keyword>
<sequence length="281" mass="30896">MRRSLRDAFVGFSLLGGLVIFSGAMLWLRDFRLGSKTWEISASFKDASGLAKMSPVTYRGIIVGSVQKINFTPNNVLTKIKLNNDNLILPKPVIAKIVTSSILGGDAQLSLISLGKSLNKNELIKVNKDCPRKRILCNGDEIKGVKMVSISSLTEGINGIIDEADKQAIVNKVSESIQQFDRTQANLDELILLSKSELTRAKPIISELTKASFHLNNILESLDNPETLKDLKELASTSSSLTKKIDQMSSDMGNIMEDKELINALKKVTIGLSKLFDDIYP</sequence>
<reference evidence="4" key="1">
    <citation type="journal article" date="2014" name="Sci. Data">
        <title>Genomes of diverse isolates of the marine cyanobacterium Prochlorococcus.</title>
        <authorList>
            <person name="Biller S."/>
            <person name="Berube P."/>
            <person name="Thompson J."/>
            <person name="Kelly L."/>
            <person name="Roggensack S."/>
            <person name="Awad L."/>
            <person name="Roache-Johnson K."/>
            <person name="Ding H."/>
            <person name="Giovannoni S.J."/>
            <person name="Moore L.R."/>
            <person name="Chisholm S.W."/>
        </authorList>
    </citation>
    <scope>NUCLEOTIDE SEQUENCE [LARGE SCALE GENOMIC DNA]</scope>
    <source>
        <strain evidence="4">PAC1</strain>
    </source>
</reference>
<keyword evidence="1" id="KW-0472">Membrane</keyword>
<keyword evidence="1" id="KW-1133">Transmembrane helix</keyword>
<evidence type="ECO:0000313" key="3">
    <source>
        <dbReference type="EMBL" id="KGG20310.1"/>
    </source>
</evidence>
<organism evidence="3 4">
    <name type="scientific">Prochlorococcus marinus str. PAC1</name>
    <dbReference type="NCBI Taxonomy" id="59924"/>
    <lineage>
        <taxon>Bacteria</taxon>
        <taxon>Bacillati</taxon>
        <taxon>Cyanobacteriota</taxon>
        <taxon>Cyanophyceae</taxon>
        <taxon>Synechococcales</taxon>
        <taxon>Prochlorococcaceae</taxon>
        <taxon>Prochlorococcus</taxon>
    </lineage>
</organism>
<dbReference type="RefSeq" id="WP_036906246.1">
    <property type="nucleotide sequence ID" value="NZ_CP138967.1"/>
</dbReference>
<accession>A0A0A2C5Y6</accession>
<comment type="caution">
    <text evidence="3">The sequence shown here is derived from an EMBL/GenBank/DDBJ whole genome shotgun (WGS) entry which is preliminary data.</text>
</comment>
<feature type="transmembrane region" description="Helical" evidence="1">
    <location>
        <begin position="7"/>
        <end position="28"/>
    </location>
</feature>
<feature type="domain" description="Mce/MlaD" evidence="2">
    <location>
        <begin position="37"/>
        <end position="112"/>
    </location>
</feature>
<protein>
    <submittedName>
        <fullName evidence="3">Putative ABC transporter</fullName>
    </submittedName>
</protein>
<dbReference type="PANTHER" id="PTHR34675:SF1">
    <property type="entry name" value="PROTEIN TRIGALACTOSYLDIACYLGLYCEROL 2, CHLOROPLASTIC"/>
    <property type="match status" value="1"/>
</dbReference>
<name>A0A0A2C5Y6_PROMR</name>
<dbReference type="InterPro" id="IPR003399">
    <property type="entry name" value="Mce/MlaD"/>
</dbReference>
<dbReference type="Proteomes" id="UP000030392">
    <property type="component" value="Unassembled WGS sequence"/>
</dbReference>
<evidence type="ECO:0000313" key="4">
    <source>
        <dbReference type="Proteomes" id="UP000030392"/>
    </source>
</evidence>